<gene>
    <name evidence="5" type="primary">ASH1L_1</name>
    <name evidence="5" type="ORF">PHYPSEUDO_002966</name>
</gene>
<accession>A0A8T1VSI5</accession>
<evidence type="ECO:0000256" key="4">
    <source>
        <dbReference type="SAM" id="MobiDB-lite"/>
    </source>
</evidence>
<evidence type="ECO:0000256" key="2">
    <source>
        <dbReference type="ARBA" id="ARBA00023157"/>
    </source>
</evidence>
<name>A0A8T1VSI5_9STRA</name>
<dbReference type="GO" id="GO:0034411">
    <property type="term" value="P:cell wall (1-&gt;3)-beta-D-glucan biosynthetic process"/>
    <property type="evidence" value="ECO:0007669"/>
    <property type="project" value="TreeGrafter"/>
</dbReference>
<dbReference type="GO" id="GO:0042124">
    <property type="term" value="F:1,3-beta-glucanosyltransferase activity"/>
    <property type="evidence" value="ECO:0007669"/>
    <property type="project" value="TreeGrafter"/>
</dbReference>
<evidence type="ECO:0000313" key="5">
    <source>
        <dbReference type="EMBL" id="KAG7384111.1"/>
    </source>
</evidence>
<dbReference type="AlphaFoldDB" id="A0A8T1VSI5"/>
<proteinExistence type="predicted"/>
<dbReference type="GO" id="GO:0005886">
    <property type="term" value="C:plasma membrane"/>
    <property type="evidence" value="ECO:0007669"/>
    <property type="project" value="TreeGrafter"/>
</dbReference>
<keyword evidence="3" id="KW-0325">Glycoprotein</keyword>
<dbReference type="InterPro" id="IPR004886">
    <property type="entry name" value="Glucanosyltransferase"/>
</dbReference>
<dbReference type="PANTHER" id="PTHR31468:SF2">
    <property type="entry name" value="1,3-BETA-GLUCANOSYLTRANSFERASE GAS1"/>
    <property type="match status" value="1"/>
</dbReference>
<evidence type="ECO:0000256" key="1">
    <source>
        <dbReference type="ARBA" id="ARBA00022729"/>
    </source>
</evidence>
<keyword evidence="2" id="KW-1015">Disulfide bond</keyword>
<dbReference type="EMBL" id="JAGDFM010000156">
    <property type="protein sequence ID" value="KAG7384111.1"/>
    <property type="molecule type" value="Genomic_DNA"/>
</dbReference>
<feature type="compositionally biased region" description="Polar residues" evidence="4">
    <location>
        <begin position="188"/>
        <end position="202"/>
    </location>
</feature>
<protein>
    <submittedName>
        <fullName evidence="5">Histone-Lysine N-Methyltransferase ash1l</fullName>
    </submittedName>
</protein>
<keyword evidence="1" id="KW-0732">Signal</keyword>
<dbReference type="OrthoDB" id="97600at2759"/>
<evidence type="ECO:0000256" key="3">
    <source>
        <dbReference type="ARBA" id="ARBA00023180"/>
    </source>
</evidence>
<organism evidence="5 6">
    <name type="scientific">Phytophthora pseudosyringae</name>
    <dbReference type="NCBI Taxonomy" id="221518"/>
    <lineage>
        <taxon>Eukaryota</taxon>
        <taxon>Sar</taxon>
        <taxon>Stramenopiles</taxon>
        <taxon>Oomycota</taxon>
        <taxon>Peronosporomycetes</taxon>
        <taxon>Peronosporales</taxon>
        <taxon>Peronosporaceae</taxon>
        <taxon>Phytophthora</taxon>
    </lineage>
</organism>
<sequence>MAEYADVKYARPLMFGEFGCNKGENTIDGFENQRGFYDAKWMNEEKEMTDEIVGGNVFEFSTEIANLVAKSALIETADAGKYGVGYFQPDDCDHDTVPCEFTPYPEFDNLKKAYTTTANSTVTHDSYAPSRTKILACPKSMSIELPPTPNVPVLECTALQPVCEGSTANAYEHADSSTSVGDKLAPSNGASAQTSSNSGNTKSAAASSATSTLALSVAAAVAAALSNM</sequence>
<keyword evidence="6" id="KW-1185">Reference proteome</keyword>
<reference evidence="5" key="1">
    <citation type="submission" date="2021-02" db="EMBL/GenBank/DDBJ databases">
        <authorList>
            <person name="Palmer J.M."/>
        </authorList>
    </citation>
    <scope>NUCLEOTIDE SEQUENCE</scope>
    <source>
        <strain evidence="5">SCRP734</strain>
    </source>
</reference>
<dbReference type="PANTHER" id="PTHR31468">
    <property type="entry name" value="1,3-BETA-GLUCANOSYLTRANSFERASE GAS1"/>
    <property type="match status" value="1"/>
</dbReference>
<feature type="region of interest" description="Disordered" evidence="4">
    <location>
        <begin position="174"/>
        <end position="204"/>
    </location>
</feature>
<evidence type="ECO:0000313" key="6">
    <source>
        <dbReference type="Proteomes" id="UP000694044"/>
    </source>
</evidence>
<dbReference type="Proteomes" id="UP000694044">
    <property type="component" value="Unassembled WGS sequence"/>
</dbReference>
<comment type="caution">
    <text evidence="5">The sequence shown here is derived from an EMBL/GenBank/DDBJ whole genome shotgun (WGS) entry which is preliminary data.</text>
</comment>